<evidence type="ECO:0000313" key="11">
    <source>
        <dbReference type="EMBL" id="MBE9253558.1"/>
    </source>
</evidence>
<keyword evidence="9 10" id="KW-1208">Phospholipid metabolism</keyword>
<evidence type="ECO:0000256" key="6">
    <source>
        <dbReference type="ARBA" id="ARBA00023098"/>
    </source>
</evidence>
<gene>
    <name evidence="10 11" type="primary">plsY</name>
    <name evidence="11" type="ORF">IQ217_06760</name>
</gene>
<evidence type="ECO:0000256" key="2">
    <source>
        <dbReference type="ARBA" id="ARBA00022516"/>
    </source>
</evidence>
<dbReference type="PANTHER" id="PTHR30309:SF0">
    <property type="entry name" value="GLYCEROL-3-PHOSPHATE ACYLTRANSFERASE-RELATED"/>
    <property type="match status" value="1"/>
</dbReference>
<evidence type="ECO:0000313" key="12">
    <source>
        <dbReference type="Proteomes" id="UP000658720"/>
    </source>
</evidence>
<dbReference type="NCBIfam" id="TIGR00023">
    <property type="entry name" value="glycerol-3-phosphate 1-O-acyltransferase PlsY"/>
    <property type="match status" value="1"/>
</dbReference>
<protein>
    <recommendedName>
        <fullName evidence="10">Glycerol-3-phosphate acyltransferase</fullName>
    </recommendedName>
    <alternativeName>
        <fullName evidence="10">Acyl-PO4 G3P acyltransferase</fullName>
    </alternativeName>
    <alternativeName>
        <fullName evidence="10">Acyl-phosphate--glycerol-3-phosphate acyltransferase</fullName>
    </alternativeName>
    <alternativeName>
        <fullName evidence="10">G3P acyltransferase</fullName>
        <shortName evidence="10">GPAT</shortName>
        <ecNumber evidence="10">2.3.1.275</ecNumber>
    </alternativeName>
    <alternativeName>
        <fullName evidence="10">Lysophosphatidic acid synthase</fullName>
        <shortName evidence="10">LPA synthase</shortName>
    </alternativeName>
</protein>
<dbReference type="PANTHER" id="PTHR30309">
    <property type="entry name" value="INNER MEMBRANE PROTEIN YGIH"/>
    <property type="match status" value="1"/>
</dbReference>
<keyword evidence="3 10" id="KW-0808">Transferase</keyword>
<reference evidence="11 12" key="1">
    <citation type="submission" date="2020-10" db="EMBL/GenBank/DDBJ databases">
        <authorList>
            <person name="Castelo-Branco R."/>
            <person name="Eusebio N."/>
            <person name="Adriana R."/>
            <person name="Vieira A."/>
            <person name="Brugerolle De Fraissinette N."/>
            <person name="Rezende De Castro R."/>
            <person name="Schneider M.P."/>
            <person name="Vasconcelos V."/>
            <person name="Leao P.N."/>
        </authorList>
    </citation>
    <scope>NUCLEOTIDE SEQUENCE [LARGE SCALE GENOMIC DNA]</scope>
    <source>
        <strain evidence="11 12">LEGE 00031</strain>
    </source>
</reference>
<dbReference type="EMBL" id="JADEVV010000014">
    <property type="protein sequence ID" value="MBE9253558.1"/>
    <property type="molecule type" value="Genomic_DNA"/>
</dbReference>
<evidence type="ECO:0000256" key="10">
    <source>
        <dbReference type="HAMAP-Rule" id="MF_01043"/>
    </source>
</evidence>
<accession>A0ABR9VQC4</accession>
<comment type="catalytic activity">
    <reaction evidence="10">
        <text>an acyl phosphate + sn-glycerol 3-phosphate = a 1-acyl-sn-glycero-3-phosphate + phosphate</text>
        <dbReference type="Rhea" id="RHEA:34075"/>
        <dbReference type="ChEBI" id="CHEBI:43474"/>
        <dbReference type="ChEBI" id="CHEBI:57597"/>
        <dbReference type="ChEBI" id="CHEBI:57970"/>
        <dbReference type="ChEBI" id="CHEBI:59918"/>
        <dbReference type="EC" id="2.3.1.275"/>
    </reaction>
</comment>
<dbReference type="EC" id="2.3.1.275" evidence="10"/>
<dbReference type="Proteomes" id="UP000658720">
    <property type="component" value="Unassembled WGS sequence"/>
</dbReference>
<evidence type="ECO:0000256" key="5">
    <source>
        <dbReference type="ARBA" id="ARBA00022989"/>
    </source>
</evidence>
<comment type="caution">
    <text evidence="11">The sequence shown here is derived from an EMBL/GenBank/DDBJ whole genome shotgun (WGS) entry which is preliminary data.</text>
</comment>
<proteinExistence type="inferred from homology"/>
<keyword evidence="6 10" id="KW-0443">Lipid metabolism</keyword>
<evidence type="ECO:0000256" key="4">
    <source>
        <dbReference type="ARBA" id="ARBA00022692"/>
    </source>
</evidence>
<organism evidence="11 12">
    <name type="scientific">Synechocystis salina LEGE 00031</name>
    <dbReference type="NCBI Taxonomy" id="1828736"/>
    <lineage>
        <taxon>Bacteria</taxon>
        <taxon>Bacillati</taxon>
        <taxon>Cyanobacteriota</taxon>
        <taxon>Cyanophyceae</taxon>
        <taxon>Synechococcales</taxon>
        <taxon>Merismopediaceae</taxon>
        <taxon>Synechocystis</taxon>
    </lineage>
</organism>
<keyword evidence="11" id="KW-0012">Acyltransferase</keyword>
<keyword evidence="4 10" id="KW-0812">Transmembrane</keyword>
<feature type="transmembrane region" description="Helical" evidence="10">
    <location>
        <begin position="95"/>
        <end position="114"/>
    </location>
</feature>
<keyword evidence="1 10" id="KW-1003">Cell membrane</keyword>
<comment type="function">
    <text evidence="10">Catalyzes the transfer of an acyl group from acyl-phosphate (acyl-PO(4)) to glycerol-3-phosphate (G3P) to form lysophosphatidic acid (LPA). This enzyme utilizes acyl-phosphate as fatty acyl donor, but not acyl-CoA or acyl-ACP.</text>
</comment>
<dbReference type="Pfam" id="PF02660">
    <property type="entry name" value="G3P_acyltransf"/>
    <property type="match status" value="1"/>
</dbReference>
<dbReference type="RefSeq" id="WP_194019363.1">
    <property type="nucleotide sequence ID" value="NZ_JADEVV010000014.1"/>
</dbReference>
<keyword evidence="8 10" id="KW-0594">Phospholipid biosynthesis</keyword>
<keyword evidence="2 10" id="KW-0444">Lipid biosynthesis</keyword>
<feature type="transmembrane region" description="Helical" evidence="10">
    <location>
        <begin position="159"/>
        <end position="191"/>
    </location>
</feature>
<comment type="subunit">
    <text evidence="10">Probably interacts with PlsX.</text>
</comment>
<evidence type="ECO:0000256" key="3">
    <source>
        <dbReference type="ARBA" id="ARBA00022679"/>
    </source>
</evidence>
<comment type="pathway">
    <text evidence="10">Lipid metabolism; phospholipid metabolism.</text>
</comment>
<name>A0ABR9VQC4_9SYNC</name>
<comment type="subcellular location">
    <subcellularLocation>
        <location evidence="10">Cell membrane</location>
        <topology evidence="10">Multi-pass membrane protein</topology>
    </subcellularLocation>
</comment>
<keyword evidence="7 10" id="KW-0472">Membrane</keyword>
<evidence type="ECO:0000256" key="1">
    <source>
        <dbReference type="ARBA" id="ARBA00022475"/>
    </source>
</evidence>
<evidence type="ECO:0000256" key="8">
    <source>
        <dbReference type="ARBA" id="ARBA00023209"/>
    </source>
</evidence>
<dbReference type="SMART" id="SM01207">
    <property type="entry name" value="G3P_acyltransf"/>
    <property type="match status" value="1"/>
</dbReference>
<comment type="caution">
    <text evidence="10">Lacks conserved residue(s) required for the propagation of feature annotation.</text>
</comment>
<keyword evidence="12" id="KW-1185">Reference proteome</keyword>
<dbReference type="HAMAP" id="MF_01043">
    <property type="entry name" value="PlsY"/>
    <property type="match status" value="1"/>
</dbReference>
<sequence length="222" mass="23678">MTTALFLCLCLFLITYFMGSIPTGYLAGKLLLGIDIREHGSKSTGATNVFRTLGKPAAIAVLAIDISKGIMAVALVRAIYGGDWLPALPADWQNWLTLGVAIAVVLGHSKSIFLRFSGGKSVATSLGVLFMLNIWLALGTLATFLAVIFFTRIVSLSSIVAAIAVNGIALALQLPLPYLAFTLLAGMYVIVRHRSNIERIFQGTEPKLGEKVSSVPERKGVA</sequence>
<dbReference type="InterPro" id="IPR003811">
    <property type="entry name" value="G3P_acylTferase_PlsY"/>
</dbReference>
<keyword evidence="5 10" id="KW-1133">Transmembrane helix</keyword>
<feature type="transmembrane region" description="Helical" evidence="10">
    <location>
        <begin position="126"/>
        <end position="153"/>
    </location>
</feature>
<evidence type="ECO:0000256" key="7">
    <source>
        <dbReference type="ARBA" id="ARBA00023136"/>
    </source>
</evidence>
<evidence type="ECO:0000256" key="9">
    <source>
        <dbReference type="ARBA" id="ARBA00023264"/>
    </source>
</evidence>
<comment type="similarity">
    <text evidence="10">Belongs to the PlsY family.</text>
</comment>
<dbReference type="GO" id="GO:0004366">
    <property type="term" value="F:glycerol-3-phosphate O-acyltransferase activity"/>
    <property type="evidence" value="ECO:0007669"/>
    <property type="project" value="UniProtKB-EC"/>
</dbReference>